<keyword evidence="4" id="KW-0479">Metal-binding</keyword>
<keyword evidence="9" id="KW-1185">Reference proteome</keyword>
<keyword evidence="1 6" id="KW-0813">Transport</keyword>
<dbReference type="GO" id="GO:0019825">
    <property type="term" value="F:oxygen binding"/>
    <property type="evidence" value="ECO:0007669"/>
    <property type="project" value="InterPro"/>
</dbReference>
<dbReference type="Pfam" id="PF00042">
    <property type="entry name" value="Globin"/>
    <property type="match status" value="1"/>
</dbReference>
<dbReference type="InterPro" id="IPR044399">
    <property type="entry name" value="Mb-like_M"/>
</dbReference>
<reference evidence="8" key="1">
    <citation type="submission" date="2021-11" db="EMBL/GenBank/DDBJ databases">
        <authorList>
            <person name="Schell T."/>
        </authorList>
    </citation>
    <scope>NUCLEOTIDE SEQUENCE</scope>
    <source>
        <strain evidence="8">M5</strain>
    </source>
</reference>
<dbReference type="Gene3D" id="1.10.490.10">
    <property type="entry name" value="Globins"/>
    <property type="match status" value="1"/>
</dbReference>
<keyword evidence="2 6" id="KW-0349">Heme</keyword>
<evidence type="ECO:0000259" key="7">
    <source>
        <dbReference type="PROSITE" id="PS01033"/>
    </source>
</evidence>
<proteinExistence type="inferred from homology"/>
<dbReference type="OrthoDB" id="6334282at2759"/>
<dbReference type="GO" id="GO:0046872">
    <property type="term" value="F:metal ion binding"/>
    <property type="evidence" value="ECO:0007669"/>
    <property type="project" value="UniProtKB-KW"/>
</dbReference>
<sequence length="240" mass="26921">MYVHSHSTLRAIHTKTTPFTDYDVPITFGVCINTTTGIFIAPKSGTYFFSWREEHGDRSRLTFHSTNNLQINDVVSMQIYLPIDKWGCPVNANERAEFHPISPNLWVGCCKKLLTAQPEYQALFHAFANVPVGELLNNADLHSLCQIVGTDRLFRLGNPERLISKLIDLANEHKGRGTTQAHFDNAFVVLMNFLAAKLGSAFTPEAKQAWTATTQGINTVVRRGFSFNCILLHEVVSNQI</sequence>
<comment type="caution">
    <text evidence="8">The sequence shown here is derived from an EMBL/GenBank/DDBJ whole genome shotgun (WGS) entry which is preliminary data.</text>
</comment>
<dbReference type="InterPro" id="IPR009050">
    <property type="entry name" value="Globin-like_sf"/>
</dbReference>
<evidence type="ECO:0000313" key="8">
    <source>
        <dbReference type="EMBL" id="CAH0100975.1"/>
    </source>
</evidence>
<dbReference type="PANTHER" id="PTHR47217">
    <property type="entry name" value="GLOBIN-LIKE PROTEIN"/>
    <property type="match status" value="1"/>
</dbReference>
<dbReference type="GO" id="GO:0005344">
    <property type="term" value="F:oxygen carrier activity"/>
    <property type="evidence" value="ECO:0007669"/>
    <property type="project" value="UniProtKB-KW"/>
</dbReference>
<feature type="domain" description="Globin" evidence="7">
    <location>
        <begin position="89"/>
        <end position="226"/>
    </location>
</feature>
<dbReference type="InterPro" id="IPR012292">
    <property type="entry name" value="Globin/Proto"/>
</dbReference>
<dbReference type="EMBL" id="CAKKLH010000047">
    <property type="protein sequence ID" value="CAH0100975.1"/>
    <property type="molecule type" value="Genomic_DNA"/>
</dbReference>
<dbReference type="GO" id="GO:0020037">
    <property type="term" value="F:heme binding"/>
    <property type="evidence" value="ECO:0007669"/>
    <property type="project" value="InterPro"/>
</dbReference>
<dbReference type="InterPro" id="IPR000971">
    <property type="entry name" value="Globin"/>
</dbReference>
<name>A0A8J2RFC8_9CRUS</name>
<dbReference type="InterPro" id="IPR008983">
    <property type="entry name" value="Tumour_necrosis_fac-like_dom"/>
</dbReference>
<protein>
    <recommendedName>
        <fullName evidence="7">Globin domain-containing protein</fullName>
    </recommendedName>
</protein>
<organism evidence="8 9">
    <name type="scientific">Daphnia galeata</name>
    <dbReference type="NCBI Taxonomy" id="27404"/>
    <lineage>
        <taxon>Eukaryota</taxon>
        <taxon>Metazoa</taxon>
        <taxon>Ecdysozoa</taxon>
        <taxon>Arthropoda</taxon>
        <taxon>Crustacea</taxon>
        <taxon>Branchiopoda</taxon>
        <taxon>Diplostraca</taxon>
        <taxon>Cladocera</taxon>
        <taxon>Anomopoda</taxon>
        <taxon>Daphniidae</taxon>
        <taxon>Daphnia</taxon>
    </lineage>
</organism>
<dbReference type="Proteomes" id="UP000789390">
    <property type="component" value="Unassembled WGS sequence"/>
</dbReference>
<gene>
    <name evidence="8" type="ORF">DGAL_LOCUS3270</name>
</gene>
<evidence type="ECO:0000313" key="9">
    <source>
        <dbReference type="Proteomes" id="UP000789390"/>
    </source>
</evidence>
<comment type="similarity">
    <text evidence="6">Belongs to the globin family.</text>
</comment>
<dbReference type="CDD" id="cd01040">
    <property type="entry name" value="Mb-like"/>
    <property type="match status" value="1"/>
</dbReference>
<evidence type="ECO:0000256" key="5">
    <source>
        <dbReference type="ARBA" id="ARBA00023004"/>
    </source>
</evidence>
<evidence type="ECO:0000256" key="6">
    <source>
        <dbReference type="RuleBase" id="RU000356"/>
    </source>
</evidence>
<keyword evidence="3 6" id="KW-0561">Oxygen transport</keyword>
<keyword evidence="5" id="KW-0408">Iron</keyword>
<dbReference type="PANTHER" id="PTHR47217:SF1">
    <property type="entry name" value="GLOBIN-LIKE PROTEIN"/>
    <property type="match status" value="1"/>
</dbReference>
<dbReference type="SUPFAM" id="SSF46458">
    <property type="entry name" value="Globin-like"/>
    <property type="match status" value="1"/>
</dbReference>
<dbReference type="PROSITE" id="PS01033">
    <property type="entry name" value="GLOBIN"/>
    <property type="match status" value="1"/>
</dbReference>
<evidence type="ECO:0000256" key="4">
    <source>
        <dbReference type="ARBA" id="ARBA00022723"/>
    </source>
</evidence>
<accession>A0A8J2RFC8</accession>
<dbReference type="SUPFAM" id="SSF49842">
    <property type="entry name" value="TNF-like"/>
    <property type="match status" value="1"/>
</dbReference>
<evidence type="ECO:0000256" key="3">
    <source>
        <dbReference type="ARBA" id="ARBA00022621"/>
    </source>
</evidence>
<dbReference type="AlphaFoldDB" id="A0A8J2RFC8"/>
<evidence type="ECO:0000256" key="1">
    <source>
        <dbReference type="ARBA" id="ARBA00022448"/>
    </source>
</evidence>
<evidence type="ECO:0000256" key="2">
    <source>
        <dbReference type="ARBA" id="ARBA00022617"/>
    </source>
</evidence>